<gene>
    <name evidence="1" type="ORF">CGS49_06665</name>
</gene>
<sequence>MEMFVFIVYSALAYWAAGQTIYANKIQIGTMKNIFLNRLVVGILLGVILIPVAILKKLFSH</sequence>
<name>A0ACC9CZC9_9FIRM</name>
<dbReference type="EMBL" id="NMTR01000016">
    <property type="protein sequence ID" value="PDX61308.1"/>
    <property type="molecule type" value="Genomic_DNA"/>
</dbReference>
<proteinExistence type="predicted"/>
<keyword evidence="2" id="KW-1185">Reference proteome</keyword>
<dbReference type="Proteomes" id="UP000220959">
    <property type="component" value="Unassembled WGS sequence"/>
</dbReference>
<reference evidence="1 2" key="1">
    <citation type="journal article" date="2017" name="Front. Microbiol.">
        <title>New Insights into the Diversity of the Genus Faecalibacterium.</title>
        <authorList>
            <person name="Benevides L."/>
            <person name="Burman S."/>
            <person name="Martin R."/>
            <person name="Robert V."/>
            <person name="Thomas M."/>
            <person name="Miquel S."/>
            <person name="Chain F."/>
            <person name="Sokol H."/>
            <person name="Bermudez-Humaran L.G."/>
            <person name="Morrison M."/>
            <person name="Langella P."/>
            <person name="Azevedo V.A."/>
            <person name="Chatel J.M."/>
            <person name="Soares S."/>
        </authorList>
    </citation>
    <scope>NUCLEOTIDE SEQUENCE [LARGE SCALE GENOMIC DNA]</scope>
    <source>
        <strain evidence="2">CNCM I-4541</strain>
    </source>
</reference>
<evidence type="ECO:0000313" key="1">
    <source>
        <dbReference type="EMBL" id="PDX61308.1"/>
    </source>
</evidence>
<accession>A0ACC9CZC9</accession>
<evidence type="ECO:0000313" key="2">
    <source>
        <dbReference type="Proteomes" id="UP000220959"/>
    </source>
</evidence>
<organism evidence="1 2">
    <name type="scientific">Faecalibacterium langellae</name>
    <dbReference type="NCBI Taxonomy" id="3435293"/>
    <lineage>
        <taxon>Bacteria</taxon>
        <taxon>Bacillati</taxon>
        <taxon>Bacillota</taxon>
        <taxon>Clostridia</taxon>
        <taxon>Eubacteriales</taxon>
        <taxon>Oscillospiraceae</taxon>
        <taxon>Faecalibacterium</taxon>
    </lineage>
</organism>
<comment type="caution">
    <text evidence="1">The sequence shown here is derived from an EMBL/GenBank/DDBJ whole genome shotgun (WGS) entry which is preliminary data.</text>
</comment>
<protein>
    <submittedName>
        <fullName evidence="1">Uncharacterized protein</fullName>
    </submittedName>
</protein>